<dbReference type="CDD" id="cd00761">
    <property type="entry name" value="Glyco_tranf_GTA_type"/>
    <property type="match status" value="1"/>
</dbReference>
<evidence type="ECO:0000259" key="3">
    <source>
        <dbReference type="Pfam" id="PF00535"/>
    </source>
</evidence>
<gene>
    <name evidence="4" type="ORF">AAAT34_09125</name>
</gene>
<comment type="caution">
    <text evidence="4">The sequence shown here is derived from an EMBL/GenBank/DDBJ whole genome shotgun (WGS) entry which is preliminary data.</text>
</comment>
<dbReference type="Gene3D" id="3.90.550.10">
    <property type="entry name" value="Spore Coat Polysaccharide Biosynthesis Protein SpsA, Chain A"/>
    <property type="match status" value="1"/>
</dbReference>
<dbReference type="InterPro" id="IPR029044">
    <property type="entry name" value="Nucleotide-diphossugar_trans"/>
</dbReference>
<feature type="domain" description="Glycosyltransferase 2-like" evidence="3">
    <location>
        <begin position="5"/>
        <end position="166"/>
    </location>
</feature>
<evidence type="ECO:0000313" key="4">
    <source>
        <dbReference type="EMBL" id="MEQ2487211.1"/>
    </source>
</evidence>
<dbReference type="EC" id="2.4.-.-" evidence="4"/>
<evidence type="ECO:0000256" key="1">
    <source>
        <dbReference type="ARBA" id="ARBA00022676"/>
    </source>
</evidence>
<dbReference type="InterPro" id="IPR001173">
    <property type="entry name" value="Glyco_trans_2-like"/>
</dbReference>
<name>A0ABV1FS32_9BACT</name>
<dbReference type="SUPFAM" id="SSF53448">
    <property type="entry name" value="Nucleotide-diphospho-sugar transferases"/>
    <property type="match status" value="1"/>
</dbReference>
<reference evidence="4 5" key="1">
    <citation type="submission" date="2024-04" db="EMBL/GenBank/DDBJ databases">
        <title>Human intestinal bacterial collection.</title>
        <authorList>
            <person name="Pauvert C."/>
            <person name="Hitch T.C.A."/>
            <person name="Clavel T."/>
        </authorList>
    </citation>
    <scope>NUCLEOTIDE SEQUENCE [LARGE SCALE GENOMIC DNA]</scope>
    <source>
        <strain evidence="4 5">CLA-AA-H145</strain>
    </source>
</reference>
<keyword evidence="2 4" id="KW-0808">Transferase</keyword>
<proteinExistence type="predicted"/>
<sequence>MATISIIVPVYNAEKTLHRCLDSIIAQTYTDWECILVDDGSRDNSLAICQEYARKDVRFKVFHKENGGVSSARNLGLDKATGDFVAFCDSDDSVTQKWLENFDVLSNKDIVIQGYKYKKADQLAYTTKDFFESSEETLSRKELLERLLEFENFGYLWSRCFRRSLIDKYSLRFNTEYVVREDEDFILHFMTHVNSFRTVPTNNYLYNEPDYFSKYKIVSKSDISCTFDIIIQCLNLGFKGHSLKLSTEVTRISNNLVKGFFTNKMSLDYVSKIKSRMRSLHVDIDSSFLPFYKYLFYKLFFLLF</sequence>
<protein>
    <submittedName>
        <fullName evidence="4">Glycosyltransferase family 2 protein</fullName>
        <ecNumber evidence="4">2.4.-.-</ecNumber>
    </submittedName>
</protein>
<dbReference type="RefSeq" id="WP_215760265.1">
    <property type="nucleotide sequence ID" value="NZ_JAHKBE010000036.1"/>
</dbReference>
<dbReference type="PANTHER" id="PTHR22916:SF51">
    <property type="entry name" value="GLYCOSYLTRANSFERASE EPSH-RELATED"/>
    <property type="match status" value="1"/>
</dbReference>
<dbReference type="Proteomes" id="UP001487296">
    <property type="component" value="Unassembled WGS sequence"/>
</dbReference>
<dbReference type="EMBL" id="JBBNFP010000036">
    <property type="protein sequence ID" value="MEQ2487211.1"/>
    <property type="molecule type" value="Genomic_DNA"/>
</dbReference>
<keyword evidence="5" id="KW-1185">Reference proteome</keyword>
<evidence type="ECO:0000313" key="5">
    <source>
        <dbReference type="Proteomes" id="UP001487296"/>
    </source>
</evidence>
<accession>A0ABV1FS32</accession>
<dbReference type="GO" id="GO:0016757">
    <property type="term" value="F:glycosyltransferase activity"/>
    <property type="evidence" value="ECO:0007669"/>
    <property type="project" value="UniProtKB-KW"/>
</dbReference>
<dbReference type="PANTHER" id="PTHR22916">
    <property type="entry name" value="GLYCOSYLTRANSFERASE"/>
    <property type="match status" value="1"/>
</dbReference>
<organism evidence="4 5">
    <name type="scientific">Hallella faecis</name>
    <dbReference type="NCBI Taxonomy" id="2841596"/>
    <lineage>
        <taxon>Bacteria</taxon>
        <taxon>Pseudomonadati</taxon>
        <taxon>Bacteroidota</taxon>
        <taxon>Bacteroidia</taxon>
        <taxon>Bacteroidales</taxon>
        <taxon>Prevotellaceae</taxon>
        <taxon>Hallella</taxon>
    </lineage>
</organism>
<keyword evidence="1 4" id="KW-0328">Glycosyltransferase</keyword>
<evidence type="ECO:0000256" key="2">
    <source>
        <dbReference type="ARBA" id="ARBA00022679"/>
    </source>
</evidence>
<dbReference type="Pfam" id="PF00535">
    <property type="entry name" value="Glycos_transf_2"/>
    <property type="match status" value="1"/>
</dbReference>